<organism evidence="8 9">
    <name type="scientific">Seminavis robusta</name>
    <dbReference type="NCBI Taxonomy" id="568900"/>
    <lineage>
        <taxon>Eukaryota</taxon>
        <taxon>Sar</taxon>
        <taxon>Stramenopiles</taxon>
        <taxon>Ochrophyta</taxon>
        <taxon>Bacillariophyta</taxon>
        <taxon>Bacillariophyceae</taxon>
        <taxon>Bacillariophycidae</taxon>
        <taxon>Naviculales</taxon>
        <taxon>Naviculaceae</taxon>
        <taxon>Seminavis</taxon>
    </lineage>
</organism>
<reference evidence="8" key="1">
    <citation type="submission" date="2020-06" db="EMBL/GenBank/DDBJ databases">
        <authorList>
            <consortium name="Plant Systems Biology data submission"/>
        </authorList>
    </citation>
    <scope>NUCLEOTIDE SEQUENCE</scope>
    <source>
        <strain evidence="8">D6</strain>
    </source>
</reference>
<feature type="compositionally biased region" description="Acidic residues" evidence="6">
    <location>
        <begin position="910"/>
        <end position="925"/>
    </location>
</feature>
<evidence type="ECO:0000256" key="5">
    <source>
        <dbReference type="ARBA" id="ARBA00023136"/>
    </source>
</evidence>
<evidence type="ECO:0000256" key="2">
    <source>
        <dbReference type="ARBA" id="ARBA00022737"/>
    </source>
</evidence>
<dbReference type="AlphaFoldDB" id="A0A9N8DPQ1"/>
<gene>
    <name evidence="8" type="ORF">SEMRO_173_G076150.1</name>
</gene>
<feature type="transmembrane region" description="Helical" evidence="7">
    <location>
        <begin position="115"/>
        <end position="136"/>
    </location>
</feature>
<dbReference type="Gene3D" id="3.80.10.10">
    <property type="entry name" value="Ribonuclease Inhibitor"/>
    <property type="match status" value="4"/>
</dbReference>
<keyword evidence="5 7" id="KW-0472">Membrane</keyword>
<feature type="compositionally biased region" description="Acidic residues" evidence="6">
    <location>
        <begin position="76"/>
        <end position="87"/>
    </location>
</feature>
<protein>
    <submittedName>
        <fullName evidence="8">Leucine rich repeat N-terminal domain</fullName>
    </submittedName>
</protein>
<comment type="caution">
    <text evidence="8">The sequence shown here is derived from an EMBL/GenBank/DDBJ whole genome shotgun (WGS) entry which is preliminary data.</text>
</comment>
<evidence type="ECO:0000256" key="4">
    <source>
        <dbReference type="ARBA" id="ARBA00022840"/>
    </source>
</evidence>
<dbReference type="FunFam" id="3.80.10.10:FF:000095">
    <property type="entry name" value="LRR receptor-like serine/threonine-protein kinase GSO1"/>
    <property type="match status" value="1"/>
</dbReference>
<dbReference type="PANTHER" id="PTHR48056:SF81">
    <property type="entry name" value="RECEPTOR PROTEIN-TYROSINE KINASE CEPR1"/>
    <property type="match status" value="1"/>
</dbReference>
<sequence length="936" mass="101719">MADYGNYTTYHFDDVDEMSDYESTGAPPPPPPDDDYAAKKAAMVDEVPHDLEAADAAAANSEYDKLNTTMGTSPDVYDDDDVGEDGSVEIPPTKVVEDMMRREQEAAVEKGGNKVVFLSAILCILLSLVIILGAGFGTGAFKKEPANNIEANAVTVDGYTPNTIPGEEEDEEPTVVTPEDMGAEDTVLDPIQQEEQENFDERPSETTTPPAVESSRGQDMREYLGTVAMGGPNTFSDLSSPESLALQWLVLEDPLQLDATNEDHKFQITQRYALVSLWYNSDFTWANETNWLNGDECTWHGISCITLVADFADGAAADGGNSSSSVSKNTGSSVQVVTRINLEGNNVQGRIPADLALLSFITSLNLADNVIEGALPDTLTQFSTLEELYLDRNLLSQDLSSYDFTPLAATLTLLDLSSNSFFGNLPPSLWKLARLELLVIDNNGFTGPLSDDVGQLTALTRLTAGGNKLTGELPATALSQLGSLQVVWLFKNQFTGPLPAVWADSLLVLDVYDNDMDGTIPVEITELNNLQQLVLGANKFEGPIPDEIGDNMRQLTVLNLEDNLFTGPAMPQSLGQLGNLTVARLGNNPRMEPDFLPQYVFSQWLQLEELRLPGLKLRGDLNNFNWRNLQSLRTVDLSNNFLRSFPLDITFCNELEELNLSDNIAMGGNLPENMDALMNLKQLLLANAGLMGNLTASLGSLRNLEFLDLTNNTLIGGLPNLGGMTNAQELKFGTNFFTGEIPESVGQLSRLQVLDLSVNFLRGELPESISNLESLVVLKLGDNANEEPFSGLTGELPSSFSKLLNLVRLELFSNRFTGVLPPAWGALNKLQLLDVEFNPLSGNVPVEYQGMTMLQEIYLSSTDIEGSVPAEVCALAPQIFMVDCDLQCSCCSSCQGEPSQPAEVVPTEPADVEETVAPSEGEETDAPGGRRRRRTA</sequence>
<evidence type="ECO:0000256" key="3">
    <source>
        <dbReference type="ARBA" id="ARBA00022741"/>
    </source>
</evidence>
<dbReference type="PANTHER" id="PTHR48056">
    <property type="entry name" value="LRR RECEPTOR-LIKE SERINE/THREONINE-PROTEIN KINASE-RELATED"/>
    <property type="match status" value="1"/>
</dbReference>
<keyword evidence="7" id="KW-1133">Transmembrane helix</keyword>
<dbReference type="EMBL" id="CAICTM010000172">
    <property type="protein sequence ID" value="CAB9503659.1"/>
    <property type="molecule type" value="Genomic_DNA"/>
</dbReference>
<keyword evidence="3" id="KW-0547">Nucleotide-binding</keyword>
<feature type="region of interest" description="Disordered" evidence="6">
    <location>
        <begin position="896"/>
        <end position="936"/>
    </location>
</feature>
<dbReference type="InterPro" id="IPR001611">
    <property type="entry name" value="Leu-rich_rpt"/>
</dbReference>
<dbReference type="FunFam" id="3.80.10.10:FF:000041">
    <property type="entry name" value="LRR receptor-like serine/threonine-protein kinase ERECTA"/>
    <property type="match status" value="1"/>
</dbReference>
<dbReference type="Pfam" id="PF00560">
    <property type="entry name" value="LRR_1"/>
    <property type="match status" value="2"/>
</dbReference>
<dbReference type="InterPro" id="IPR003591">
    <property type="entry name" value="Leu-rich_rpt_typical-subtyp"/>
</dbReference>
<evidence type="ECO:0000256" key="1">
    <source>
        <dbReference type="ARBA" id="ARBA00022614"/>
    </source>
</evidence>
<dbReference type="Proteomes" id="UP001153069">
    <property type="component" value="Unassembled WGS sequence"/>
</dbReference>
<keyword evidence="9" id="KW-1185">Reference proteome</keyword>
<keyword evidence="4" id="KW-0067">ATP-binding</keyword>
<proteinExistence type="predicted"/>
<dbReference type="SUPFAM" id="SSF52058">
    <property type="entry name" value="L domain-like"/>
    <property type="match status" value="2"/>
</dbReference>
<feature type="region of interest" description="Disordered" evidence="6">
    <location>
        <begin position="66"/>
        <end position="89"/>
    </location>
</feature>
<dbReference type="InterPro" id="IPR050647">
    <property type="entry name" value="Plant_LRR-RLKs"/>
</dbReference>
<feature type="region of interest" description="Disordered" evidence="6">
    <location>
        <begin position="1"/>
        <end position="38"/>
    </location>
</feature>
<accession>A0A9N8DPQ1</accession>
<evidence type="ECO:0000256" key="7">
    <source>
        <dbReference type="SAM" id="Phobius"/>
    </source>
</evidence>
<dbReference type="OrthoDB" id="676979at2759"/>
<evidence type="ECO:0000313" key="9">
    <source>
        <dbReference type="Proteomes" id="UP001153069"/>
    </source>
</evidence>
<evidence type="ECO:0000313" key="8">
    <source>
        <dbReference type="EMBL" id="CAB9503659.1"/>
    </source>
</evidence>
<feature type="region of interest" description="Disordered" evidence="6">
    <location>
        <begin position="195"/>
        <end position="217"/>
    </location>
</feature>
<name>A0A9N8DPQ1_9STRA</name>
<evidence type="ECO:0000256" key="6">
    <source>
        <dbReference type="SAM" id="MobiDB-lite"/>
    </source>
</evidence>
<dbReference type="SMART" id="SM00369">
    <property type="entry name" value="LRR_TYP"/>
    <property type="match status" value="8"/>
</dbReference>
<dbReference type="InterPro" id="IPR032675">
    <property type="entry name" value="LRR_dom_sf"/>
</dbReference>
<keyword evidence="1" id="KW-0433">Leucine-rich repeat</keyword>
<dbReference type="GO" id="GO:0005524">
    <property type="term" value="F:ATP binding"/>
    <property type="evidence" value="ECO:0007669"/>
    <property type="project" value="UniProtKB-KW"/>
</dbReference>
<keyword evidence="7" id="KW-0812">Transmembrane</keyword>
<keyword evidence="2" id="KW-0677">Repeat</keyword>